<evidence type="ECO:0000313" key="10">
    <source>
        <dbReference type="Proteomes" id="UP000295726"/>
    </source>
</evidence>
<dbReference type="GO" id="GO:0019354">
    <property type="term" value="P:siroheme biosynthetic process"/>
    <property type="evidence" value="ECO:0007669"/>
    <property type="project" value="InterPro"/>
</dbReference>
<dbReference type="InterPro" id="IPR003754">
    <property type="entry name" value="4pyrrol_synth_uPrphyn_synth"/>
</dbReference>
<keyword evidence="2 6" id="KW-0489">Methyltransferase</keyword>
<evidence type="ECO:0000259" key="7">
    <source>
        <dbReference type="Pfam" id="PF00590"/>
    </source>
</evidence>
<dbReference type="RefSeq" id="WP_132381435.1">
    <property type="nucleotide sequence ID" value="NZ_SLZZ01000012.1"/>
</dbReference>
<keyword evidence="4" id="KW-0949">S-adenosyl-L-methionine</keyword>
<proteinExistence type="inferred from homology"/>
<dbReference type="PROSITE" id="PS00840">
    <property type="entry name" value="SUMT_2"/>
    <property type="match status" value="1"/>
</dbReference>
<evidence type="ECO:0000313" key="9">
    <source>
        <dbReference type="EMBL" id="TCS78333.1"/>
    </source>
</evidence>
<dbReference type="GO" id="GO:0004851">
    <property type="term" value="F:uroporphyrin-III C-methyltransferase activity"/>
    <property type="evidence" value="ECO:0007669"/>
    <property type="project" value="UniProtKB-EC"/>
</dbReference>
<reference evidence="9 10" key="1">
    <citation type="submission" date="2019-03" db="EMBL/GenBank/DDBJ databases">
        <title>Genomic Encyclopedia of Type Strains, Phase IV (KMG-IV): sequencing the most valuable type-strain genomes for metagenomic binning, comparative biology and taxonomic classification.</title>
        <authorList>
            <person name="Goeker M."/>
        </authorList>
    </citation>
    <scope>NUCLEOTIDE SEQUENCE [LARGE SCALE GENOMIC DNA]</scope>
    <source>
        <strain evidence="9 10">DSM 29489</strain>
    </source>
</reference>
<dbReference type="InterPro" id="IPR006366">
    <property type="entry name" value="CobA/CysG_C"/>
</dbReference>
<dbReference type="EC" id="2.1.1.107" evidence="1"/>
<name>A0A4R3K6I4_9FIRM</name>
<dbReference type="InterPro" id="IPR014776">
    <property type="entry name" value="4pyrrole_Mease_sub2"/>
</dbReference>
<dbReference type="OrthoDB" id="9815856at2"/>
<dbReference type="NCBIfam" id="TIGR01469">
    <property type="entry name" value="cobA_cysG_Cterm"/>
    <property type="match status" value="1"/>
</dbReference>
<evidence type="ECO:0000256" key="3">
    <source>
        <dbReference type="ARBA" id="ARBA00022679"/>
    </source>
</evidence>
<comment type="caution">
    <text evidence="9">The sequence shown here is derived from an EMBL/GenBank/DDBJ whole genome shotgun (WGS) entry which is preliminary data.</text>
</comment>
<dbReference type="CDD" id="cd11642">
    <property type="entry name" value="SUMT"/>
    <property type="match status" value="1"/>
</dbReference>
<dbReference type="Gene3D" id="3.30.950.10">
    <property type="entry name" value="Methyltransferase, Cobalt-precorrin-4 Transmethylase, Domain 2"/>
    <property type="match status" value="1"/>
</dbReference>
<dbReference type="EMBL" id="SLZZ01000012">
    <property type="protein sequence ID" value="TCS78333.1"/>
    <property type="molecule type" value="Genomic_DNA"/>
</dbReference>
<evidence type="ECO:0000256" key="5">
    <source>
        <dbReference type="ARBA" id="ARBA00023244"/>
    </source>
</evidence>
<protein>
    <recommendedName>
        <fullName evidence="1">uroporphyrinogen-III C-methyltransferase</fullName>
        <ecNumber evidence="1">2.1.1.107</ecNumber>
    </recommendedName>
</protein>
<dbReference type="CDD" id="cd06578">
    <property type="entry name" value="HemD"/>
    <property type="match status" value="1"/>
</dbReference>
<dbReference type="SUPFAM" id="SSF69618">
    <property type="entry name" value="HemD-like"/>
    <property type="match status" value="1"/>
</dbReference>
<dbReference type="InterPro" id="IPR014777">
    <property type="entry name" value="4pyrrole_Mease_sub1"/>
</dbReference>
<dbReference type="InterPro" id="IPR003043">
    <property type="entry name" value="Uropor_MeTrfase_CS"/>
</dbReference>
<gene>
    <name evidence="9" type="ORF">EDD59_11294</name>
</gene>
<dbReference type="Pfam" id="PF02602">
    <property type="entry name" value="HEM4"/>
    <property type="match status" value="1"/>
</dbReference>
<dbReference type="AlphaFoldDB" id="A0A4R3K6I4"/>
<feature type="domain" description="Tetrapyrrole biosynthesis uroporphyrinogen III synthase" evidence="8">
    <location>
        <begin position="269"/>
        <end position="501"/>
    </location>
</feature>
<dbReference type="FunFam" id="3.40.1010.10:FF:000001">
    <property type="entry name" value="Siroheme synthase"/>
    <property type="match status" value="1"/>
</dbReference>
<keyword evidence="5" id="KW-0627">Porphyrin biosynthesis</keyword>
<dbReference type="FunFam" id="3.30.950.10:FF:000001">
    <property type="entry name" value="Siroheme synthase"/>
    <property type="match status" value="1"/>
</dbReference>
<organism evidence="9 10">
    <name type="scientific">Muricomes intestini</name>
    <dbReference type="NCBI Taxonomy" id="1796634"/>
    <lineage>
        <taxon>Bacteria</taxon>
        <taxon>Bacillati</taxon>
        <taxon>Bacillota</taxon>
        <taxon>Clostridia</taxon>
        <taxon>Lachnospirales</taxon>
        <taxon>Lachnospiraceae</taxon>
        <taxon>Muricomes</taxon>
    </lineage>
</organism>
<feature type="domain" description="Tetrapyrrole methylase" evidence="7">
    <location>
        <begin position="6"/>
        <end position="217"/>
    </location>
</feature>
<dbReference type="NCBIfam" id="NF004790">
    <property type="entry name" value="PRK06136.1"/>
    <property type="match status" value="1"/>
</dbReference>
<dbReference type="InterPro" id="IPR035996">
    <property type="entry name" value="4pyrrol_Methylase_sf"/>
</dbReference>
<dbReference type="Gene3D" id="3.40.1010.10">
    <property type="entry name" value="Cobalt-precorrin-4 Transmethylase, Domain 1"/>
    <property type="match status" value="1"/>
</dbReference>
<evidence type="ECO:0000256" key="6">
    <source>
        <dbReference type="RuleBase" id="RU003960"/>
    </source>
</evidence>
<evidence type="ECO:0000256" key="1">
    <source>
        <dbReference type="ARBA" id="ARBA00012162"/>
    </source>
</evidence>
<dbReference type="Gene3D" id="3.40.50.10090">
    <property type="match status" value="2"/>
</dbReference>
<dbReference type="Pfam" id="PF00590">
    <property type="entry name" value="TP_methylase"/>
    <property type="match status" value="1"/>
</dbReference>
<dbReference type="GO" id="GO:0032259">
    <property type="term" value="P:methylation"/>
    <property type="evidence" value="ECO:0007669"/>
    <property type="project" value="UniProtKB-KW"/>
</dbReference>
<evidence type="ECO:0000259" key="8">
    <source>
        <dbReference type="Pfam" id="PF02602"/>
    </source>
</evidence>
<sequence>MGKNGKVWLAGAGPGDAGLLTVKTKQLMEEADVIVYDALISAEILSQIPDEKELIHVGKRCGNHSASQEQINEILLEEAKKGKEVLRLKGGDPFIFGRGGEELELLAKHQIPFEVVPGVTSASAVPAYAGIPLTHRDYASSFHVITGHPRKDGTRKIDYASLVQLRGTLVFLMGISSMKEILKGLIDAGMDKSTAAAVLEKGTLAEQRRIVSTIEKLAEDIKKAELGTPAILLVGEVCTLADTFHWAEDRPLGGKQILITRPKQAGLRLAERLRRLGAQVIELPSIVTETISPNPALDEIFAHFGNRAEEEWIIFTSPIGVQVFFEQMSQSKLDIRMLCQRKAKVRFAAIGSATERALGTYGICADLVPKVYSAGTLGKELAVQAARGSFVTALRAAEGSQELLPPLKKAGISVDDVPLYRTYYKSHRPLREKISSMLDAGEIHAVTFTSASTVRGFVNTMKLENYSNILAICIGEQTGREAAKHSMQIRIAKRAAIDSMVDLIEQELKE</sequence>
<accession>A0A4R3K6I4</accession>
<keyword evidence="10" id="KW-1185">Reference proteome</keyword>
<dbReference type="Proteomes" id="UP000295726">
    <property type="component" value="Unassembled WGS sequence"/>
</dbReference>
<keyword evidence="3 6" id="KW-0808">Transferase</keyword>
<evidence type="ECO:0000256" key="2">
    <source>
        <dbReference type="ARBA" id="ARBA00022603"/>
    </source>
</evidence>
<dbReference type="PANTHER" id="PTHR45790">
    <property type="entry name" value="SIROHEME SYNTHASE-RELATED"/>
    <property type="match status" value="1"/>
</dbReference>
<dbReference type="GO" id="GO:0004852">
    <property type="term" value="F:uroporphyrinogen-III synthase activity"/>
    <property type="evidence" value="ECO:0007669"/>
    <property type="project" value="InterPro"/>
</dbReference>
<comment type="similarity">
    <text evidence="6">Belongs to the precorrin methyltransferase family.</text>
</comment>
<dbReference type="PANTHER" id="PTHR45790:SF3">
    <property type="entry name" value="S-ADENOSYL-L-METHIONINE-DEPENDENT UROPORPHYRINOGEN III METHYLTRANSFERASE, CHLOROPLASTIC"/>
    <property type="match status" value="1"/>
</dbReference>
<dbReference type="InterPro" id="IPR036108">
    <property type="entry name" value="4pyrrol_syn_uPrphyn_synt_sf"/>
</dbReference>
<dbReference type="SUPFAM" id="SSF53790">
    <property type="entry name" value="Tetrapyrrole methylase"/>
    <property type="match status" value="1"/>
</dbReference>
<dbReference type="InterPro" id="IPR000878">
    <property type="entry name" value="4pyrrol_Mease"/>
</dbReference>
<dbReference type="InterPro" id="IPR050161">
    <property type="entry name" value="Siro_Cobalamin_biosynth"/>
</dbReference>
<evidence type="ECO:0000256" key="4">
    <source>
        <dbReference type="ARBA" id="ARBA00022691"/>
    </source>
</evidence>